<dbReference type="GO" id="GO:0016020">
    <property type="term" value="C:membrane"/>
    <property type="evidence" value="ECO:0007669"/>
    <property type="project" value="TreeGrafter"/>
</dbReference>
<organism evidence="3 4">
    <name type="scientific">Escherichia coli</name>
    <dbReference type="NCBI Taxonomy" id="562"/>
    <lineage>
        <taxon>Bacteria</taxon>
        <taxon>Pseudomonadati</taxon>
        <taxon>Pseudomonadota</taxon>
        <taxon>Gammaproteobacteria</taxon>
        <taxon>Enterobacterales</taxon>
        <taxon>Enterobacteriaceae</taxon>
        <taxon>Escherichia</taxon>
    </lineage>
</organism>
<dbReference type="PANTHER" id="PTHR23028:SF53">
    <property type="entry name" value="ACYL_TRANSF_3 DOMAIN-CONTAINING PROTEIN"/>
    <property type="match status" value="1"/>
</dbReference>
<feature type="domain" description="Acyltransferase 3" evidence="2">
    <location>
        <begin position="5"/>
        <end position="86"/>
    </location>
</feature>
<dbReference type="InterPro" id="IPR050879">
    <property type="entry name" value="Acyltransferase_3"/>
</dbReference>
<keyword evidence="3" id="KW-0808">Transferase</keyword>
<accession>A0A8S7BY00</accession>
<dbReference type="InterPro" id="IPR002656">
    <property type="entry name" value="Acyl_transf_3_dom"/>
</dbReference>
<comment type="caution">
    <text evidence="3">The sequence shown here is derived from an EMBL/GenBank/DDBJ whole genome shotgun (WGS) entry which is preliminary data.</text>
</comment>
<dbReference type="GO" id="GO:0000271">
    <property type="term" value="P:polysaccharide biosynthetic process"/>
    <property type="evidence" value="ECO:0007669"/>
    <property type="project" value="TreeGrafter"/>
</dbReference>
<gene>
    <name evidence="3" type="ORF">FJQ40_27050</name>
</gene>
<evidence type="ECO:0000313" key="3">
    <source>
        <dbReference type="EMBL" id="EFB1700930.1"/>
    </source>
</evidence>
<feature type="transmembrane region" description="Helical" evidence="1">
    <location>
        <begin position="39"/>
        <end position="61"/>
    </location>
</feature>
<name>A0A8S7BY00_ECOLX</name>
<keyword evidence="1" id="KW-0472">Membrane</keyword>
<feature type="non-terminal residue" evidence="3">
    <location>
        <position position="86"/>
    </location>
</feature>
<protein>
    <submittedName>
        <fullName evidence="3">Acyltransferase</fullName>
    </submittedName>
</protein>
<reference evidence="3 4" key="1">
    <citation type="submission" date="2019-06" db="EMBL/GenBank/DDBJ databases">
        <authorList>
            <consortium name="GenomeTrakr network: Whole genome sequencing for foodborne pathogen traceback"/>
        </authorList>
    </citation>
    <scope>NUCLEOTIDE SEQUENCE [LARGE SCALE GENOMIC DNA]</scope>
    <source>
        <strain evidence="3 4">PSU-1847</strain>
    </source>
</reference>
<evidence type="ECO:0000259" key="2">
    <source>
        <dbReference type="Pfam" id="PF01757"/>
    </source>
</evidence>
<dbReference type="GO" id="GO:0016747">
    <property type="term" value="F:acyltransferase activity, transferring groups other than amino-acyl groups"/>
    <property type="evidence" value="ECO:0007669"/>
    <property type="project" value="InterPro"/>
</dbReference>
<keyword evidence="1" id="KW-0812">Transmembrane</keyword>
<dbReference type="AlphaFoldDB" id="A0A8S7BY00"/>
<dbReference type="EMBL" id="AASDBN010000123">
    <property type="protein sequence ID" value="EFB1700930.1"/>
    <property type="molecule type" value="Genomic_DNA"/>
</dbReference>
<feature type="transmembrane region" description="Helical" evidence="1">
    <location>
        <begin position="9"/>
        <end position="27"/>
    </location>
</feature>
<keyword evidence="3" id="KW-0012">Acyltransferase</keyword>
<evidence type="ECO:0000313" key="4">
    <source>
        <dbReference type="Proteomes" id="UP000533284"/>
    </source>
</evidence>
<proteinExistence type="predicted"/>
<evidence type="ECO:0000256" key="1">
    <source>
        <dbReference type="SAM" id="Phobius"/>
    </source>
</evidence>
<dbReference type="Pfam" id="PF01757">
    <property type="entry name" value="Acyl_transf_3"/>
    <property type="match status" value="1"/>
</dbReference>
<keyword evidence="1" id="KW-1133">Transmembrane helix</keyword>
<dbReference type="PANTHER" id="PTHR23028">
    <property type="entry name" value="ACETYLTRANSFERASE"/>
    <property type="match status" value="1"/>
</dbReference>
<sequence length="86" mass="9956">MKKVKSIHYLRGVAALLVVAYHNKQYLNEVYAQKDLGDLLFISGGFGVDLFFIISGFIIMLSSQKKETNSPINFMTRRFFRIYPVF</sequence>
<dbReference type="Proteomes" id="UP000533284">
    <property type="component" value="Unassembled WGS sequence"/>
</dbReference>